<dbReference type="RefSeq" id="WP_081798956.1">
    <property type="nucleotide sequence ID" value="NZ_CP017076.1"/>
</dbReference>
<dbReference type="OrthoDB" id="9807795at2"/>
<sequence length="464" mass="51094">MNNFMLSSAQTSLAFFLHPKKFFLDFISFSGNFINKDNSYRNRMPSKGDIFFISRQRIIGRTNGSSAYLLDLADAAKGAGFTPHLLQPSPDLMGRWPVMRLRPEMSVFHSHEIRSVLKLGSWVISLDPGVFRDAILAIMIRWFRRAGLTATWLKDRPRPYSIAAAWRNSDRSFVIRHARARADLVIADYAFQAEALDLLPDLPGAIVMHDLFHRRKIASGGRDSVCHLDRDQEIALLRRADAVLAIQADEAGFVSEHVPAARSILAPMAVRPVEAAQPGATGRLLFVGSNTAPNVVCLEWFFENVWPTVRSRSPETTLDVVGSVALAFPGRAPEGVRFHGIIDDLASIYAAAAVVISPLTFGSGLKIKLVEAMAQGKAVVATSVTLQGVEHECRPVIRVADEAQAFAEAVLSLEDEQHRLALGTAALSAARTHFSPQVCHAAFIAWLEDNRPDLDADPKVRNRS</sequence>
<proteinExistence type="predicted"/>
<dbReference type="eggNOG" id="COG0438">
    <property type="taxonomic scope" value="Bacteria"/>
</dbReference>
<reference evidence="1 2" key="1">
    <citation type="submission" date="2014-03" db="EMBL/GenBank/DDBJ databases">
        <title>Whole genome sequence of Novosphingobium resinovorum KF1.</title>
        <authorList>
            <person name="Gan H.M."/>
            <person name="Gan H.Y."/>
            <person name="Chew T.H."/>
            <person name="Savka M.A."/>
        </authorList>
    </citation>
    <scope>NUCLEOTIDE SEQUENCE [LARGE SCALE GENOMIC DNA]</scope>
    <source>
        <strain evidence="1 2">KF1</strain>
    </source>
</reference>
<dbReference type="AlphaFoldDB" id="A0A031JY50"/>
<organism evidence="1 2">
    <name type="scientific">Novosphingobium resinovorum</name>
    <dbReference type="NCBI Taxonomy" id="158500"/>
    <lineage>
        <taxon>Bacteria</taxon>
        <taxon>Pseudomonadati</taxon>
        <taxon>Pseudomonadota</taxon>
        <taxon>Alphaproteobacteria</taxon>
        <taxon>Sphingomonadales</taxon>
        <taxon>Sphingomonadaceae</taxon>
        <taxon>Novosphingobium</taxon>
    </lineage>
</organism>
<dbReference type="PATRIC" id="fig|158500.4.peg.1649"/>
<dbReference type="SUPFAM" id="SSF53756">
    <property type="entry name" value="UDP-Glycosyltransferase/glycogen phosphorylase"/>
    <property type="match status" value="1"/>
</dbReference>
<dbReference type="CDD" id="cd03801">
    <property type="entry name" value="GT4_PimA-like"/>
    <property type="match status" value="1"/>
</dbReference>
<name>A0A031JY50_9SPHN</name>
<dbReference type="EMBL" id="JFYZ01000005">
    <property type="protein sequence ID" value="EZP82686.1"/>
    <property type="molecule type" value="Genomic_DNA"/>
</dbReference>
<gene>
    <name evidence="1" type="ORF">BV97_01610</name>
</gene>
<dbReference type="Proteomes" id="UP000024329">
    <property type="component" value="Unassembled WGS sequence"/>
</dbReference>
<dbReference type="Gene3D" id="3.40.50.2000">
    <property type="entry name" value="Glycogen Phosphorylase B"/>
    <property type="match status" value="1"/>
</dbReference>
<protein>
    <submittedName>
        <fullName evidence="1">Glycosyl family 2</fullName>
    </submittedName>
</protein>
<dbReference type="PANTHER" id="PTHR12526">
    <property type="entry name" value="GLYCOSYLTRANSFERASE"/>
    <property type="match status" value="1"/>
</dbReference>
<accession>A0A031JY50</accession>
<evidence type="ECO:0000313" key="1">
    <source>
        <dbReference type="EMBL" id="EZP82686.1"/>
    </source>
</evidence>
<evidence type="ECO:0000313" key="2">
    <source>
        <dbReference type="Proteomes" id="UP000024329"/>
    </source>
</evidence>
<comment type="caution">
    <text evidence="1">The sequence shown here is derived from an EMBL/GenBank/DDBJ whole genome shotgun (WGS) entry which is preliminary data.</text>
</comment>
<dbReference type="Pfam" id="PF13692">
    <property type="entry name" value="Glyco_trans_1_4"/>
    <property type="match status" value="1"/>
</dbReference>
<dbReference type="eggNOG" id="COG1216">
    <property type="taxonomic scope" value="Bacteria"/>
</dbReference>